<dbReference type="Gene3D" id="3.30.70.1290">
    <property type="entry name" value="Transposase IS200-like"/>
    <property type="match status" value="1"/>
</dbReference>
<dbReference type="OrthoDB" id="9800147at2"/>
<proteinExistence type="predicted"/>
<dbReference type="InterPro" id="IPR036515">
    <property type="entry name" value="Transposase_17_sf"/>
</dbReference>
<dbReference type="InterPro" id="IPR002686">
    <property type="entry name" value="Transposase_17"/>
</dbReference>
<protein>
    <submittedName>
        <fullName evidence="3">Transposase</fullName>
    </submittedName>
</protein>
<dbReference type="InterPro" id="IPR052715">
    <property type="entry name" value="RAYT_transposase"/>
</dbReference>
<organism evidence="3 4">
    <name type="scientific">Desulfobacter hydrogenophilus</name>
    <dbReference type="NCBI Taxonomy" id="2291"/>
    <lineage>
        <taxon>Bacteria</taxon>
        <taxon>Pseudomonadati</taxon>
        <taxon>Thermodesulfobacteriota</taxon>
        <taxon>Desulfobacteria</taxon>
        <taxon>Desulfobacterales</taxon>
        <taxon>Desulfobacteraceae</taxon>
        <taxon>Desulfobacter</taxon>
    </lineage>
</organism>
<evidence type="ECO:0000313" key="4">
    <source>
        <dbReference type="Proteomes" id="UP000248798"/>
    </source>
</evidence>
<dbReference type="PANTHER" id="PTHR36966">
    <property type="entry name" value="REP-ASSOCIATED TYROSINE TRANSPOSASE"/>
    <property type="match status" value="1"/>
</dbReference>
<evidence type="ECO:0000259" key="1">
    <source>
        <dbReference type="SMART" id="SM01321"/>
    </source>
</evidence>
<dbReference type="EMBL" id="QLNI01000069">
    <property type="protein sequence ID" value="RAM00056.1"/>
    <property type="molecule type" value="Genomic_DNA"/>
</dbReference>
<evidence type="ECO:0000313" key="2">
    <source>
        <dbReference type="EMBL" id="QBH12132.1"/>
    </source>
</evidence>
<dbReference type="SUPFAM" id="SSF143422">
    <property type="entry name" value="Transposase IS200-like"/>
    <property type="match status" value="1"/>
</dbReference>
<reference evidence="3 4" key="1">
    <citation type="submission" date="2018-06" db="EMBL/GenBank/DDBJ databases">
        <title>Complete Genome Sequence of Desulfobacter hydrogenophilus (DSM3380).</title>
        <authorList>
            <person name="Marietou A."/>
            <person name="Schreiber L."/>
            <person name="Marshall I."/>
            <person name="Jorgensen B."/>
        </authorList>
    </citation>
    <scope>NUCLEOTIDE SEQUENCE [LARGE SCALE GENOMIC DNA]</scope>
    <source>
        <strain evidence="3 4">DSM 3380</strain>
    </source>
</reference>
<sequence length="168" mass="20373">MRYRRAHVEGGTYFFTVNLAERKQTLLVEHVDMLRKVIQKVKSAHPFHIDAMVVLPNHLHALWTLPPGDNDYPMRWMLIKTGFSRRMPKVEPRSNSRIAKGERGIWQRRYWEHLIRDHRDLRHHIDYIHYNPVKHKHVNQVKDWPYSSFHHYVRQGLLPIDWGGQYRD</sequence>
<reference evidence="2 5" key="2">
    <citation type="submission" date="2019-02" db="EMBL/GenBank/DDBJ databases">
        <title>Complete genome sequence of Desulfobacter hydrogenophilus AcRS1.</title>
        <authorList>
            <person name="Marietou A."/>
            <person name="Lund M.B."/>
            <person name="Marshall I.P.G."/>
            <person name="Schreiber L."/>
            <person name="Jorgensen B."/>
        </authorList>
    </citation>
    <scope>NUCLEOTIDE SEQUENCE [LARGE SCALE GENOMIC DNA]</scope>
    <source>
        <strain evidence="2 5">AcRS1</strain>
    </source>
</reference>
<gene>
    <name evidence="3" type="ORF">DO021_21155</name>
    <name evidence="2" type="ORF">EYB58_03835</name>
</gene>
<feature type="domain" description="Transposase IS200-like" evidence="1">
    <location>
        <begin position="8"/>
        <end position="131"/>
    </location>
</feature>
<dbReference type="GO" id="GO:0004803">
    <property type="term" value="F:transposase activity"/>
    <property type="evidence" value="ECO:0007669"/>
    <property type="project" value="InterPro"/>
</dbReference>
<evidence type="ECO:0000313" key="3">
    <source>
        <dbReference type="EMBL" id="RAM00056.1"/>
    </source>
</evidence>
<dbReference type="RefSeq" id="WP_111960382.1">
    <property type="nucleotide sequence ID" value="NZ_CP036313.1"/>
</dbReference>
<dbReference type="Proteomes" id="UP000293902">
    <property type="component" value="Chromosome"/>
</dbReference>
<keyword evidence="5" id="KW-1185">Reference proteome</keyword>
<evidence type="ECO:0000313" key="5">
    <source>
        <dbReference type="Proteomes" id="UP000293902"/>
    </source>
</evidence>
<name>A0A328F747_9BACT</name>
<dbReference type="Pfam" id="PF01797">
    <property type="entry name" value="Y1_Tnp"/>
    <property type="match status" value="1"/>
</dbReference>
<dbReference type="EMBL" id="CP036313">
    <property type="protein sequence ID" value="QBH12132.1"/>
    <property type="molecule type" value="Genomic_DNA"/>
</dbReference>
<dbReference type="AlphaFoldDB" id="A0A328F747"/>
<dbReference type="Proteomes" id="UP000248798">
    <property type="component" value="Unassembled WGS sequence"/>
</dbReference>
<dbReference type="PANTHER" id="PTHR36966:SF1">
    <property type="entry name" value="REP-ASSOCIATED TYROSINE TRANSPOSASE"/>
    <property type="match status" value="1"/>
</dbReference>
<dbReference type="SMART" id="SM01321">
    <property type="entry name" value="Y1_Tnp"/>
    <property type="match status" value="1"/>
</dbReference>
<dbReference type="NCBIfam" id="NF047646">
    <property type="entry name" value="REP_Tyr_transpos"/>
    <property type="match status" value="1"/>
</dbReference>
<dbReference type="GO" id="GO:0006313">
    <property type="term" value="P:DNA transposition"/>
    <property type="evidence" value="ECO:0007669"/>
    <property type="project" value="InterPro"/>
</dbReference>
<accession>A0A328F747</accession>
<dbReference type="GO" id="GO:0043565">
    <property type="term" value="F:sequence-specific DNA binding"/>
    <property type="evidence" value="ECO:0007669"/>
    <property type="project" value="TreeGrafter"/>
</dbReference>